<evidence type="ECO:0000256" key="1">
    <source>
        <dbReference type="ARBA" id="ARBA00022705"/>
    </source>
</evidence>
<feature type="domain" description="DNA helicase DnaB-like N-terminal" evidence="4">
    <location>
        <begin position="31"/>
        <end position="120"/>
    </location>
</feature>
<dbReference type="Gene3D" id="1.10.10.10">
    <property type="entry name" value="Winged helix-like DNA-binding domain superfamily/Winged helix DNA-binding domain"/>
    <property type="match status" value="1"/>
</dbReference>
<accession>A0ABU5U6L5</accession>
<feature type="compositionally biased region" description="Polar residues" evidence="3">
    <location>
        <begin position="631"/>
        <end position="666"/>
    </location>
</feature>
<proteinExistence type="predicted"/>
<dbReference type="EMBL" id="JAYGHT010000195">
    <property type="protein sequence ID" value="MEA5522863.1"/>
    <property type="molecule type" value="Genomic_DNA"/>
</dbReference>
<evidence type="ECO:0000313" key="5">
    <source>
        <dbReference type="EMBL" id="MEA5522863.1"/>
    </source>
</evidence>
<gene>
    <name evidence="5" type="ORF">VB854_28430</name>
</gene>
<dbReference type="InterPro" id="IPR027417">
    <property type="entry name" value="P-loop_NTPase"/>
</dbReference>
<keyword evidence="1" id="KW-0235">DNA replication</keyword>
<dbReference type="Gene3D" id="1.10.860.10">
    <property type="entry name" value="DNAb Helicase, Chain A"/>
    <property type="match status" value="1"/>
</dbReference>
<dbReference type="RefSeq" id="WP_323274538.1">
    <property type="nucleotide sequence ID" value="NZ_JAYGHT010000195.1"/>
</dbReference>
<dbReference type="SUPFAM" id="SSF52540">
    <property type="entry name" value="P-loop containing nucleoside triphosphate hydrolases"/>
    <property type="match status" value="1"/>
</dbReference>
<evidence type="ECO:0000256" key="2">
    <source>
        <dbReference type="ARBA" id="ARBA00023125"/>
    </source>
</evidence>
<dbReference type="InterPro" id="IPR007693">
    <property type="entry name" value="DNA_helicase_DnaB-like_N"/>
</dbReference>
<dbReference type="Gene3D" id="3.40.50.300">
    <property type="entry name" value="P-loop containing nucleotide triphosphate hydrolases"/>
    <property type="match status" value="1"/>
</dbReference>
<dbReference type="PANTHER" id="PTHR30153:SF2">
    <property type="entry name" value="REPLICATIVE DNA HELICASE"/>
    <property type="match status" value="1"/>
</dbReference>
<reference evidence="5 6" key="1">
    <citation type="submission" date="2023-12" db="EMBL/GenBank/DDBJ databases">
        <title>Baltic Sea Cyanobacteria.</title>
        <authorList>
            <person name="Delbaje E."/>
            <person name="Fewer D.P."/>
            <person name="Shishido T.K."/>
        </authorList>
    </citation>
    <scope>NUCLEOTIDE SEQUENCE [LARGE SCALE GENOMIC DNA]</scope>
    <source>
        <strain evidence="5 6">CCNP 1315</strain>
    </source>
</reference>
<evidence type="ECO:0000313" key="6">
    <source>
        <dbReference type="Proteomes" id="UP001301728"/>
    </source>
</evidence>
<protein>
    <submittedName>
        <fullName evidence="5">AAA family ATPase</fullName>
    </submittedName>
</protein>
<dbReference type="PANTHER" id="PTHR30153">
    <property type="entry name" value="REPLICATIVE DNA HELICASE DNAB"/>
    <property type="match status" value="1"/>
</dbReference>
<comment type="caution">
    <text evidence="5">The sequence shown here is derived from an EMBL/GenBank/DDBJ whole genome shotgun (WGS) entry which is preliminary data.</text>
</comment>
<keyword evidence="6" id="KW-1185">Reference proteome</keyword>
<dbReference type="InterPro" id="IPR016136">
    <property type="entry name" value="DNA_helicase_N/primase_C"/>
</dbReference>
<keyword evidence="2" id="KW-0238">DNA-binding</keyword>
<evidence type="ECO:0000256" key="3">
    <source>
        <dbReference type="SAM" id="MobiDB-lite"/>
    </source>
</evidence>
<dbReference type="SUPFAM" id="SSF48024">
    <property type="entry name" value="N-terminal domain of DnaB helicase"/>
    <property type="match status" value="1"/>
</dbReference>
<name>A0ABU5U6L5_9CYAN</name>
<dbReference type="Pfam" id="PF13481">
    <property type="entry name" value="AAA_25"/>
    <property type="match status" value="1"/>
</dbReference>
<dbReference type="InterPro" id="IPR036388">
    <property type="entry name" value="WH-like_DNA-bd_sf"/>
</dbReference>
<sequence>MTSDFMLPDFNNIGASFTTTFVDETLIDLAERIIGGLILDPNAIERIDDLLNVDLFPLKCQQKTVRAIKDLYASQKPVDLITVTMELYRRGELDLVGGQKYLANILAHTVSAVNIDQYLFMLIERIEDCSPNGKMRPAKALELVGEMLISDRSEEQLAIDLEDLREKVGMPAYKWDKFIAATMRKCRKVRYKLELKRLLAIGDELERSVEIDEVCEIYRKGRRTVEKDLLRMEAKTLTPDNNGFNLMNFLQQETQGINWIYPGIVPAGELLLLTAQAKCGKTLWATDLMYAVLSGTPLHGNEIPQGRVLYVYSDEASPRSVIRRLRNRGFDLLTNYEDMRLINFLDLSDLSTLETELENFRPTLVVIDSLTSISTNLTVSEKDPEFARHVYKLGKLLGKYNAAGVLIHHENKSSEQKGIEKVSGTARLTAAVWGIAQMKAAQPDNPKCTERFLSVTPREGSPETYLFDLNPKEIWSEQGIFSFTGELGDETGQKRTQGDRVLALLKKYQGKGLEYQEIDEKLNIGRSLYTVLDRLEDRKLITRRRSTVNPRRWVYLVPDNTTEEVKNDTTNFSLTDPSFTQQAVELNAETVDIKEIEVSQQSVNNSINEVNNLVNTDPVENPTVEFEKSDTANNTAVSQQNSSLNTPPKKNVVQQENTDTDTTNSEPEIKVGDRVKILFCDKYGTVEAIDPQRVQAPYHIRLDNGCTTDEPKFNLERV</sequence>
<evidence type="ECO:0000259" key="4">
    <source>
        <dbReference type="Pfam" id="PF00772"/>
    </source>
</evidence>
<organism evidence="5 6">
    <name type="scientific">Limnoraphis robusta CCNP1315</name>
    <dbReference type="NCBI Taxonomy" id="3110306"/>
    <lineage>
        <taxon>Bacteria</taxon>
        <taxon>Bacillati</taxon>
        <taxon>Cyanobacteriota</taxon>
        <taxon>Cyanophyceae</taxon>
        <taxon>Oscillatoriophycideae</taxon>
        <taxon>Oscillatoriales</taxon>
        <taxon>Sirenicapillariaceae</taxon>
        <taxon>Limnoraphis</taxon>
    </lineage>
</organism>
<dbReference type="Pfam" id="PF00772">
    <property type="entry name" value="DnaB"/>
    <property type="match status" value="1"/>
</dbReference>
<dbReference type="Proteomes" id="UP001301728">
    <property type="component" value="Unassembled WGS sequence"/>
</dbReference>
<dbReference type="InterPro" id="IPR036185">
    <property type="entry name" value="DNA_heli_DnaB-like_N_sf"/>
</dbReference>
<dbReference type="SUPFAM" id="SSF46785">
    <property type="entry name" value="Winged helix' DNA-binding domain"/>
    <property type="match status" value="1"/>
</dbReference>
<dbReference type="InterPro" id="IPR036390">
    <property type="entry name" value="WH_DNA-bd_sf"/>
</dbReference>
<feature type="region of interest" description="Disordered" evidence="3">
    <location>
        <begin position="627"/>
        <end position="668"/>
    </location>
</feature>